<keyword evidence="1" id="KW-0472">Membrane</keyword>
<reference evidence="2" key="1">
    <citation type="submission" date="2023-10" db="EMBL/GenBank/DDBJ databases">
        <title>Genome assembly of Pristionchus species.</title>
        <authorList>
            <person name="Yoshida K."/>
            <person name="Sommer R.J."/>
        </authorList>
    </citation>
    <scope>NUCLEOTIDE SEQUENCE</scope>
    <source>
        <strain evidence="2">RS0144</strain>
    </source>
</reference>
<keyword evidence="1" id="KW-1133">Transmembrane helix</keyword>
<keyword evidence="3" id="KW-1185">Reference proteome</keyword>
<accession>A0AAV5TXB5</accession>
<dbReference type="Proteomes" id="UP001432027">
    <property type="component" value="Unassembled WGS sequence"/>
</dbReference>
<evidence type="ECO:0000313" key="2">
    <source>
        <dbReference type="EMBL" id="GMS98884.1"/>
    </source>
</evidence>
<evidence type="ECO:0008006" key="4">
    <source>
        <dbReference type="Google" id="ProtNLM"/>
    </source>
</evidence>
<evidence type="ECO:0000313" key="3">
    <source>
        <dbReference type="Proteomes" id="UP001432027"/>
    </source>
</evidence>
<evidence type="ECO:0000256" key="1">
    <source>
        <dbReference type="SAM" id="Phobius"/>
    </source>
</evidence>
<name>A0AAV5TXB5_9BILA</name>
<keyword evidence="1" id="KW-0812">Transmembrane</keyword>
<sequence>MTLERFVSIVYGTHVEAISLLRLRKLKFQSNVDRSFFLISFCIFLAQSFNIIVVLLFTYYLTLAFDNGKIIILNSIVVYTSDVFSLGPAMYRAIYTLIVPGPVRRKCFSLLSCTWCKHDSP</sequence>
<dbReference type="PANTHER" id="PTHR31552">
    <property type="entry name" value="SERPENTINE RECEPTOR CLASS GAMMA"/>
    <property type="match status" value="1"/>
</dbReference>
<feature type="transmembrane region" description="Helical" evidence="1">
    <location>
        <begin position="71"/>
        <end position="95"/>
    </location>
</feature>
<comment type="caution">
    <text evidence="2">The sequence shown here is derived from an EMBL/GenBank/DDBJ whole genome shotgun (WGS) entry which is preliminary data.</text>
</comment>
<dbReference type="PANTHER" id="PTHR31552:SF8">
    <property type="entry name" value="SERPENTINE RECEPTOR CLASS GAMMA"/>
    <property type="match status" value="1"/>
</dbReference>
<proteinExistence type="predicted"/>
<protein>
    <recommendedName>
        <fullName evidence="4">G protein-coupled receptor</fullName>
    </recommendedName>
</protein>
<gene>
    <name evidence="2" type="ORF">PENTCL1PPCAC_21059</name>
</gene>
<dbReference type="AlphaFoldDB" id="A0AAV5TXB5"/>
<organism evidence="2 3">
    <name type="scientific">Pristionchus entomophagus</name>
    <dbReference type="NCBI Taxonomy" id="358040"/>
    <lineage>
        <taxon>Eukaryota</taxon>
        <taxon>Metazoa</taxon>
        <taxon>Ecdysozoa</taxon>
        <taxon>Nematoda</taxon>
        <taxon>Chromadorea</taxon>
        <taxon>Rhabditida</taxon>
        <taxon>Rhabditina</taxon>
        <taxon>Diplogasteromorpha</taxon>
        <taxon>Diplogasteroidea</taxon>
        <taxon>Neodiplogasteridae</taxon>
        <taxon>Pristionchus</taxon>
    </lineage>
</organism>
<feature type="non-terminal residue" evidence="2">
    <location>
        <position position="121"/>
    </location>
</feature>
<feature type="transmembrane region" description="Helical" evidence="1">
    <location>
        <begin position="35"/>
        <end position="59"/>
    </location>
</feature>
<dbReference type="EMBL" id="BTSX01000005">
    <property type="protein sequence ID" value="GMS98884.1"/>
    <property type="molecule type" value="Genomic_DNA"/>
</dbReference>